<feature type="transmembrane region" description="Helical" evidence="8">
    <location>
        <begin position="168"/>
        <end position="188"/>
    </location>
</feature>
<dbReference type="EMBL" id="AVFL01000015">
    <property type="protein sequence ID" value="EWY38952.1"/>
    <property type="molecule type" value="Genomic_DNA"/>
</dbReference>
<dbReference type="InterPro" id="IPR003661">
    <property type="entry name" value="HisK_dim/P_dom"/>
</dbReference>
<dbReference type="Gene3D" id="3.30.565.10">
    <property type="entry name" value="Histidine kinase-like ATPase, C-terminal domain"/>
    <property type="match status" value="1"/>
</dbReference>
<dbReference type="PANTHER" id="PTHR43711:SF26">
    <property type="entry name" value="SENSOR HISTIDINE KINASE RCSC"/>
    <property type="match status" value="1"/>
</dbReference>
<keyword evidence="11" id="KW-1185">Reference proteome</keyword>
<gene>
    <name evidence="10" type="ORF">N825_10230</name>
</gene>
<keyword evidence="5" id="KW-0418">Kinase</keyword>
<dbReference type="RefSeq" id="WP_051512637.1">
    <property type="nucleotide sequence ID" value="NZ_AVFL01000015.1"/>
</dbReference>
<dbReference type="Proteomes" id="UP000019486">
    <property type="component" value="Unassembled WGS sequence"/>
</dbReference>
<dbReference type="Gene3D" id="1.10.287.130">
    <property type="match status" value="1"/>
</dbReference>
<proteinExistence type="predicted"/>
<evidence type="ECO:0000256" key="8">
    <source>
        <dbReference type="SAM" id="Phobius"/>
    </source>
</evidence>
<dbReference type="PATRIC" id="fig|1385369.3.peg.4033"/>
<dbReference type="InterPro" id="IPR036890">
    <property type="entry name" value="HATPase_C_sf"/>
</dbReference>
<dbReference type="PRINTS" id="PR00344">
    <property type="entry name" value="BCTRLSENSOR"/>
</dbReference>
<protein>
    <recommendedName>
        <fullName evidence="2">histidine kinase</fullName>
        <ecNumber evidence="2">2.7.13.3</ecNumber>
    </recommendedName>
</protein>
<dbReference type="InterPro" id="IPR005467">
    <property type="entry name" value="His_kinase_dom"/>
</dbReference>
<keyword evidence="7" id="KW-0175">Coiled coil</keyword>
<dbReference type="SUPFAM" id="SSF55874">
    <property type="entry name" value="ATPase domain of HSP90 chaperone/DNA topoisomerase II/histidine kinase"/>
    <property type="match status" value="1"/>
</dbReference>
<feature type="domain" description="Histidine kinase" evidence="9">
    <location>
        <begin position="249"/>
        <end position="462"/>
    </location>
</feature>
<comment type="catalytic activity">
    <reaction evidence="1">
        <text>ATP + protein L-histidine = ADP + protein N-phospho-L-histidine.</text>
        <dbReference type="EC" id="2.7.13.3"/>
    </reaction>
</comment>
<keyword evidence="8" id="KW-0812">Transmembrane</keyword>
<evidence type="ECO:0000256" key="3">
    <source>
        <dbReference type="ARBA" id="ARBA00022553"/>
    </source>
</evidence>
<dbReference type="InterPro" id="IPR050736">
    <property type="entry name" value="Sensor_HK_Regulatory"/>
</dbReference>
<keyword evidence="3" id="KW-0597">Phosphoprotein</keyword>
<dbReference type="CDD" id="cd00082">
    <property type="entry name" value="HisKA"/>
    <property type="match status" value="1"/>
</dbReference>
<dbReference type="AlphaFoldDB" id="W9H2L5"/>
<evidence type="ECO:0000313" key="11">
    <source>
        <dbReference type="Proteomes" id="UP000019486"/>
    </source>
</evidence>
<evidence type="ECO:0000256" key="4">
    <source>
        <dbReference type="ARBA" id="ARBA00022679"/>
    </source>
</evidence>
<evidence type="ECO:0000313" key="10">
    <source>
        <dbReference type="EMBL" id="EWY38952.1"/>
    </source>
</evidence>
<comment type="caution">
    <text evidence="10">The sequence shown here is derived from an EMBL/GenBank/DDBJ whole genome shotgun (WGS) entry which is preliminary data.</text>
</comment>
<evidence type="ECO:0000256" key="7">
    <source>
        <dbReference type="SAM" id="Coils"/>
    </source>
</evidence>
<dbReference type="InterPro" id="IPR003594">
    <property type="entry name" value="HATPase_dom"/>
</dbReference>
<evidence type="ECO:0000259" key="9">
    <source>
        <dbReference type="PROSITE" id="PS50109"/>
    </source>
</evidence>
<evidence type="ECO:0000256" key="1">
    <source>
        <dbReference type="ARBA" id="ARBA00000085"/>
    </source>
</evidence>
<feature type="transmembrane region" description="Helical" evidence="8">
    <location>
        <begin position="41"/>
        <end position="69"/>
    </location>
</feature>
<dbReference type="PANTHER" id="PTHR43711">
    <property type="entry name" value="TWO-COMPONENT HISTIDINE KINASE"/>
    <property type="match status" value="1"/>
</dbReference>
<evidence type="ECO:0000256" key="2">
    <source>
        <dbReference type="ARBA" id="ARBA00012438"/>
    </source>
</evidence>
<dbReference type="SUPFAM" id="SSF47384">
    <property type="entry name" value="Homodimeric domain of signal transducing histidine kinase"/>
    <property type="match status" value="1"/>
</dbReference>
<dbReference type="SMART" id="SM00387">
    <property type="entry name" value="HATPase_c"/>
    <property type="match status" value="1"/>
</dbReference>
<accession>W9H2L5</accession>
<organism evidence="10 11">
    <name type="scientific">Skermanella stibiiresistens SB22</name>
    <dbReference type="NCBI Taxonomy" id="1385369"/>
    <lineage>
        <taxon>Bacteria</taxon>
        <taxon>Pseudomonadati</taxon>
        <taxon>Pseudomonadota</taxon>
        <taxon>Alphaproteobacteria</taxon>
        <taxon>Rhodospirillales</taxon>
        <taxon>Azospirillaceae</taxon>
        <taxon>Skermanella</taxon>
    </lineage>
</organism>
<dbReference type="PROSITE" id="PS50109">
    <property type="entry name" value="HIS_KIN"/>
    <property type="match status" value="1"/>
</dbReference>
<keyword evidence="6" id="KW-0902">Two-component regulatory system</keyword>
<reference evidence="10 11" key="1">
    <citation type="submission" date="2013-08" db="EMBL/GenBank/DDBJ databases">
        <title>The genome sequence of Skermanella stibiiresistens.</title>
        <authorList>
            <person name="Zhu W."/>
            <person name="Wang G."/>
        </authorList>
    </citation>
    <scope>NUCLEOTIDE SEQUENCE [LARGE SCALE GENOMIC DNA]</scope>
    <source>
        <strain evidence="10 11">SB22</strain>
    </source>
</reference>
<dbReference type="Pfam" id="PF00512">
    <property type="entry name" value="HisKA"/>
    <property type="match status" value="1"/>
</dbReference>
<dbReference type="GO" id="GO:0000155">
    <property type="term" value="F:phosphorelay sensor kinase activity"/>
    <property type="evidence" value="ECO:0007669"/>
    <property type="project" value="InterPro"/>
</dbReference>
<dbReference type="OrthoDB" id="7267626at2"/>
<evidence type="ECO:0000256" key="6">
    <source>
        <dbReference type="ARBA" id="ARBA00023012"/>
    </source>
</evidence>
<feature type="transmembrane region" description="Helical" evidence="8">
    <location>
        <begin position="117"/>
        <end position="136"/>
    </location>
</feature>
<dbReference type="InterPro" id="IPR036097">
    <property type="entry name" value="HisK_dim/P_sf"/>
</dbReference>
<dbReference type="InterPro" id="IPR004358">
    <property type="entry name" value="Sig_transdc_His_kin-like_C"/>
</dbReference>
<dbReference type="EC" id="2.7.13.3" evidence="2"/>
<keyword evidence="8" id="KW-0472">Membrane</keyword>
<dbReference type="SMART" id="SM00388">
    <property type="entry name" value="HisKA"/>
    <property type="match status" value="1"/>
</dbReference>
<evidence type="ECO:0000256" key="5">
    <source>
        <dbReference type="ARBA" id="ARBA00022777"/>
    </source>
</evidence>
<name>W9H2L5_9PROT</name>
<feature type="coiled-coil region" evidence="7">
    <location>
        <begin position="215"/>
        <end position="249"/>
    </location>
</feature>
<dbReference type="Pfam" id="PF02518">
    <property type="entry name" value="HATPase_c"/>
    <property type="match status" value="1"/>
</dbReference>
<dbReference type="FunFam" id="3.30.565.10:FF:000049">
    <property type="entry name" value="Two-component sensor histidine kinase"/>
    <property type="match status" value="1"/>
</dbReference>
<dbReference type="STRING" id="1385369.N825_10230"/>
<keyword evidence="8" id="KW-1133">Transmembrane helix</keyword>
<feature type="transmembrane region" description="Helical" evidence="8">
    <location>
        <begin position="90"/>
        <end position="111"/>
    </location>
</feature>
<sequence>MLVGDKRTKRGKRPCDVRSEQVSLVVRQLPLVLSANVINPILIAAILAEVAPVIEVSAWAALLVGLAGARFIHLRGRDTGVLANSDPRRLTLRLAAASGVSGCLWGVGLAILLPEPLLHRLFVTFVLGGMAAGAVATLSPLLPVVTAFLLPCMLPLALRLAMEGEDPVYLGMGVLALLFTGGLWLAAWKLNGWITEMLRLKAEKIDLAEELSSVLGDLERQVEQRTADLRAARDEADRANQAKTRLLAAASHDLGQPFQAMRLFIDLLEKQLAGSRHEEYLRRLAQAHDSGERMLASLLDLSRLETGAVEVRTEPFAINPLLERLAGEFQPLASSRGLGLKVRSNGDVVVSDPVLLQQILSNLLANALRYTPAGRVLLACRRRGGHLRVEIWDTGIGIPADQLDDIFEEFRRIDQLEQADFRGVGLGLSIVRRTAALLDHPVTVRSRPGHGSLFAVSVPVMAPSQGAAETAERLSGSTRIT</sequence>
<keyword evidence="4" id="KW-0808">Transferase</keyword>